<dbReference type="OrthoDB" id="5290315at2"/>
<sequence length="303" mass="34660">MIKFFSVKSSVKNELVNVRVVGFLISILLYGCSVQNLAIKYAGGIFDSGVKAIFSETDYEIAKVSIPANLKLLEAIYNADPKNQKTVTLLVQGYTGYAMGFVEDDEPERAKMIYKRAYSYGINFLRWKSGRFAESLDGDFEKFEMTLRTEFGRKDVPILFWTAMAWGSYVNLSRDDPEAISQIPKIESMVKYVVELDEGYFYGSGVMFLGVLLSARPKLFGGDPEKGKEYFERCIKISGGKYLLPYVFYARYYAVQVQDRQLYEQLLNYVIESHVEVLEGAELLNVIAKRKAEKFKTMVEEFF</sequence>
<dbReference type="InterPro" id="IPR031823">
    <property type="entry name" value="TatT"/>
</dbReference>
<gene>
    <name evidence="2" type="ORF">JGI1_02164</name>
</gene>
<dbReference type="EMBL" id="FAOO01000024">
    <property type="protein sequence ID" value="CUU08740.1"/>
    <property type="molecule type" value="Genomic_DNA"/>
</dbReference>
<dbReference type="PROSITE" id="PS51257">
    <property type="entry name" value="PROKAR_LIPOPROTEIN"/>
    <property type="match status" value="1"/>
</dbReference>
<dbReference type="InterPro" id="IPR038537">
    <property type="entry name" value="TatT_sf"/>
</dbReference>
<evidence type="ECO:0000256" key="1">
    <source>
        <dbReference type="SAM" id="Phobius"/>
    </source>
</evidence>
<keyword evidence="1" id="KW-0812">Transmembrane</keyword>
<dbReference type="RefSeq" id="WP_140945867.1">
    <property type="nucleotide sequence ID" value="NZ_FAOO01000024.1"/>
</dbReference>
<evidence type="ECO:0000313" key="3">
    <source>
        <dbReference type="Proteomes" id="UP000320623"/>
    </source>
</evidence>
<name>A0A0S4NCB7_9BACT</name>
<keyword evidence="1" id="KW-1133">Transmembrane helix</keyword>
<reference evidence="3" key="1">
    <citation type="submission" date="2015-11" db="EMBL/GenBank/DDBJ databases">
        <authorList>
            <person name="Varghese N."/>
        </authorList>
    </citation>
    <scope>NUCLEOTIDE SEQUENCE [LARGE SCALE GENOMIC DNA]</scope>
</reference>
<dbReference type="Pfam" id="PF16811">
    <property type="entry name" value="TAtT"/>
    <property type="match status" value="1"/>
</dbReference>
<keyword evidence="1" id="KW-0472">Membrane</keyword>
<accession>A0A0S4NCB7</accession>
<feature type="transmembrane region" description="Helical" evidence="1">
    <location>
        <begin position="20"/>
        <end position="39"/>
    </location>
</feature>
<dbReference type="Gene3D" id="1.25.40.920">
    <property type="entry name" value="TRAP transporter T-component"/>
    <property type="match status" value="1"/>
</dbReference>
<organism evidence="2 3">
    <name type="scientific">Candidatus Thermokryptus mobilis</name>
    <dbReference type="NCBI Taxonomy" id="1643428"/>
    <lineage>
        <taxon>Bacteria</taxon>
        <taxon>Pseudomonadati</taxon>
        <taxon>Candidatus Kryptoniota</taxon>
        <taxon>Candidatus Thermokryptus</taxon>
    </lineage>
</organism>
<evidence type="ECO:0000313" key="2">
    <source>
        <dbReference type="EMBL" id="CUU08740.1"/>
    </source>
</evidence>
<keyword evidence="3" id="KW-1185">Reference proteome</keyword>
<dbReference type="AlphaFoldDB" id="A0A0S4NCB7"/>
<dbReference type="Proteomes" id="UP000320623">
    <property type="component" value="Unassembled WGS sequence"/>
</dbReference>
<protein>
    <submittedName>
        <fullName evidence="2">TRAP transporter T-component</fullName>
    </submittedName>
</protein>
<proteinExistence type="predicted"/>
<dbReference type="STRING" id="1643428.GCA_001442855_02118"/>